<feature type="signal peptide" evidence="1">
    <location>
        <begin position="1"/>
        <end position="18"/>
    </location>
</feature>
<proteinExistence type="predicted"/>
<keyword evidence="3" id="KW-1185">Reference proteome</keyword>
<evidence type="ECO:0000313" key="3">
    <source>
        <dbReference type="Proteomes" id="UP000184480"/>
    </source>
</evidence>
<dbReference type="Gene3D" id="2.180.10.10">
    <property type="entry name" value="RHS repeat-associated core"/>
    <property type="match status" value="1"/>
</dbReference>
<sequence>MRKLLLFIFLASSAYTFAQPQKMLPKEIRCADFVLKYEYDDMNRIIKITTGSDGKTVVDSIVYVRTEITPGIFYSSYKIYGYEESGKGDQYQRKDKDPYEYKHGKVKKGVDYLSSDDNGIQFDYVLDTTMRPQQKAGRYWDRYCDCYKNAKYFYDKQGNLTLLTSEKNSNREEMADWEKSLFDAEISYDQRNGIFANINPQSLWILSEPTEQFYPYLHLYNNVSKLRKDINEDEDINSPVKVDYLYTYDSRNYPEKIRQIIINDENEETGNIYTITYQKAQQLPAAPKPLAEPVVSSKKLLPEKIFTEGFSLSYTYDNKNRITSIKQTVSGEVEKHDSITYFPDHMGMVVIDLTDNEVSSIMKYTSHKGNTYGMESEDGTIEYTFTPSGKLEWMISKDAGYNEETSIDPPVMIGYVYDEKGNLIDMDLPNNASGDRVNRSLQMLEYWNLNYDNKNGIFKHVSHESFPFLFDMGNILPCYYFFGNNLRSITEGDSVITHFFYKYNEYDYPSILRSGEASISISYVEANSH</sequence>
<organism evidence="2 3">
    <name type="scientific">Dysgonomonas macrotermitis</name>
    <dbReference type="NCBI Taxonomy" id="1346286"/>
    <lineage>
        <taxon>Bacteria</taxon>
        <taxon>Pseudomonadati</taxon>
        <taxon>Bacteroidota</taxon>
        <taxon>Bacteroidia</taxon>
        <taxon>Bacteroidales</taxon>
        <taxon>Dysgonomonadaceae</taxon>
        <taxon>Dysgonomonas</taxon>
    </lineage>
</organism>
<evidence type="ECO:0008006" key="4">
    <source>
        <dbReference type="Google" id="ProtNLM"/>
    </source>
</evidence>
<protein>
    <recommendedName>
        <fullName evidence="4">YD repeat-containing protein</fullName>
    </recommendedName>
</protein>
<feature type="chain" id="PRO_5009908819" description="YD repeat-containing protein" evidence="1">
    <location>
        <begin position="19"/>
        <end position="529"/>
    </location>
</feature>
<dbReference type="RefSeq" id="WP_062180645.1">
    <property type="nucleotide sequence ID" value="NZ_BBXL01000010.1"/>
</dbReference>
<gene>
    <name evidence="2" type="ORF">SAMN05444362_105128</name>
</gene>
<dbReference type="EMBL" id="FQUC01000005">
    <property type="protein sequence ID" value="SHF32461.1"/>
    <property type="molecule type" value="Genomic_DNA"/>
</dbReference>
<name>A0A1M5AQC2_9BACT</name>
<dbReference type="Proteomes" id="UP000184480">
    <property type="component" value="Unassembled WGS sequence"/>
</dbReference>
<dbReference type="AlphaFoldDB" id="A0A1M5AQC2"/>
<dbReference type="OrthoDB" id="9765204at2"/>
<keyword evidence="1" id="KW-0732">Signal</keyword>
<accession>A0A1M5AQC2</accession>
<evidence type="ECO:0000313" key="2">
    <source>
        <dbReference type="EMBL" id="SHF32461.1"/>
    </source>
</evidence>
<reference evidence="3" key="1">
    <citation type="submission" date="2016-11" db="EMBL/GenBank/DDBJ databases">
        <authorList>
            <person name="Varghese N."/>
            <person name="Submissions S."/>
        </authorList>
    </citation>
    <scope>NUCLEOTIDE SEQUENCE [LARGE SCALE GENOMIC DNA]</scope>
    <source>
        <strain evidence="3">DSM 27370</strain>
    </source>
</reference>
<evidence type="ECO:0000256" key="1">
    <source>
        <dbReference type="SAM" id="SignalP"/>
    </source>
</evidence>